<feature type="domain" description="Creatinase N-terminal" evidence="2">
    <location>
        <begin position="5"/>
        <end position="102"/>
    </location>
</feature>
<dbReference type="SUPFAM" id="SSF55920">
    <property type="entry name" value="Creatinase/aminopeptidase"/>
    <property type="match status" value="1"/>
</dbReference>
<protein>
    <submittedName>
        <fullName evidence="3">Xaa-Pro dipeptidase</fullName>
    </submittedName>
</protein>
<dbReference type="EMBL" id="FNSH01000001">
    <property type="protein sequence ID" value="SEB64031.1"/>
    <property type="molecule type" value="Genomic_DNA"/>
</dbReference>
<evidence type="ECO:0000259" key="2">
    <source>
        <dbReference type="Pfam" id="PF01321"/>
    </source>
</evidence>
<feature type="domain" description="Peptidase M24" evidence="1">
    <location>
        <begin position="139"/>
        <end position="346"/>
    </location>
</feature>
<dbReference type="InterPro" id="IPR000994">
    <property type="entry name" value="Pept_M24"/>
</dbReference>
<dbReference type="PANTHER" id="PTHR46112">
    <property type="entry name" value="AMINOPEPTIDASE"/>
    <property type="match status" value="1"/>
</dbReference>
<dbReference type="SUPFAM" id="SSF53092">
    <property type="entry name" value="Creatinase/prolidase N-terminal domain"/>
    <property type="match status" value="1"/>
</dbReference>
<dbReference type="InterPro" id="IPR029149">
    <property type="entry name" value="Creatin/AminoP/Spt16_N"/>
</dbReference>
<comment type="caution">
    <text evidence="3">The sequence shown here is derived from an EMBL/GenBank/DDBJ whole genome shotgun (WGS) entry which is preliminary data.</text>
</comment>
<dbReference type="RefSeq" id="WP_002563117.1">
    <property type="nucleotide sequence ID" value="NZ_FNSH01000001.1"/>
</dbReference>
<evidence type="ECO:0000313" key="3">
    <source>
        <dbReference type="EMBL" id="SEB64031.1"/>
    </source>
</evidence>
<dbReference type="Proteomes" id="UP000183687">
    <property type="component" value="Unassembled WGS sequence"/>
</dbReference>
<dbReference type="CDD" id="cd01092">
    <property type="entry name" value="APP-like"/>
    <property type="match status" value="1"/>
</dbReference>
<dbReference type="InterPro" id="IPR050659">
    <property type="entry name" value="Peptidase_M24B"/>
</dbReference>
<dbReference type="Gene3D" id="3.90.230.10">
    <property type="entry name" value="Creatinase/methionine aminopeptidase superfamily"/>
    <property type="match status" value="1"/>
</dbReference>
<accession>A0AB38A6B5</accession>
<dbReference type="PANTHER" id="PTHR46112:SF3">
    <property type="entry name" value="AMINOPEPTIDASE YPDF"/>
    <property type="match status" value="1"/>
</dbReference>
<name>A0AB38A6B5_9ACTN</name>
<dbReference type="AlphaFoldDB" id="A0AB38A6B5"/>
<proteinExistence type="predicted"/>
<dbReference type="InterPro" id="IPR036005">
    <property type="entry name" value="Creatinase/aminopeptidase-like"/>
</dbReference>
<organism evidence="3 4">
    <name type="scientific">Atopobium minutum</name>
    <dbReference type="NCBI Taxonomy" id="1381"/>
    <lineage>
        <taxon>Bacteria</taxon>
        <taxon>Bacillati</taxon>
        <taxon>Actinomycetota</taxon>
        <taxon>Coriobacteriia</taxon>
        <taxon>Coriobacteriales</taxon>
        <taxon>Atopobiaceae</taxon>
        <taxon>Atopobium</taxon>
    </lineage>
</organism>
<dbReference type="Pfam" id="PF00557">
    <property type="entry name" value="Peptidase_M24"/>
    <property type="match status" value="1"/>
</dbReference>
<evidence type="ECO:0000313" key="4">
    <source>
        <dbReference type="Proteomes" id="UP000183687"/>
    </source>
</evidence>
<reference evidence="3 4" key="1">
    <citation type="submission" date="2016-10" db="EMBL/GenBank/DDBJ databases">
        <authorList>
            <person name="Varghese N."/>
            <person name="Submissions S."/>
        </authorList>
    </citation>
    <scope>NUCLEOTIDE SEQUENCE [LARGE SCALE GENOMIC DNA]</scope>
    <source>
        <strain evidence="3 4">DSM 20586</strain>
    </source>
</reference>
<dbReference type="Pfam" id="PF01321">
    <property type="entry name" value="Creatinase_N"/>
    <property type="match status" value="1"/>
</dbReference>
<evidence type="ECO:0000259" key="1">
    <source>
        <dbReference type="Pfam" id="PF00557"/>
    </source>
</evidence>
<gene>
    <name evidence="3" type="ORF">SAMN04489746_0789</name>
</gene>
<sequence>MNDVRITRVMTNLKARGLMQIFICDPMSIKWLTGYYTLPFERFFGLLLAADKEPVMFCNRLFPDASGACTNVILFDDTDDPIPLLADQCLHDQALGIDKELAAKWLLPLMHSGAAQDYLLASDAVDGARSIKDTAEQQAMRAASATNDKAMAWLRSQVKAGVTEFSIAERLLAEYRRLGAQDHSFEPIVSFGANAADPHHEPDNTVLQDGQIVLFDVGCKQDDYCSDMTRTFWFAGEKNIEPDDLSYRVYETVRQANEAAEAIVRPGVSFAEIDKAARDVIAAQGWGEYFTHRLGHQIGLVDHEPGDVSSTHDEPVQVGQVFSIEPGVYIPGKVGVRIEDLLIVTEDGCEILNSYPKEFTILH</sequence>
<dbReference type="InterPro" id="IPR000587">
    <property type="entry name" value="Creatinase_N"/>
</dbReference>
<dbReference type="Gene3D" id="3.40.350.10">
    <property type="entry name" value="Creatinase/prolidase N-terminal domain"/>
    <property type="match status" value="1"/>
</dbReference>